<dbReference type="PROSITE" id="PS51352">
    <property type="entry name" value="THIOREDOXIN_2"/>
    <property type="match status" value="1"/>
</dbReference>
<keyword evidence="3" id="KW-1185">Reference proteome</keyword>
<dbReference type="OrthoDB" id="9809746at2"/>
<evidence type="ECO:0000259" key="1">
    <source>
        <dbReference type="PROSITE" id="PS51352"/>
    </source>
</evidence>
<dbReference type="GO" id="GO:0016491">
    <property type="term" value="F:oxidoreductase activity"/>
    <property type="evidence" value="ECO:0007669"/>
    <property type="project" value="InterPro"/>
</dbReference>
<name>A0A3A8R0Q1_9BACT</name>
<dbReference type="EMBL" id="RAWK01000005">
    <property type="protein sequence ID" value="RKH74433.1"/>
    <property type="molecule type" value="Genomic_DNA"/>
</dbReference>
<dbReference type="Proteomes" id="UP000267003">
    <property type="component" value="Unassembled WGS sequence"/>
</dbReference>
<proteinExistence type="predicted"/>
<dbReference type="InterPro" id="IPR013766">
    <property type="entry name" value="Thioredoxin_domain"/>
</dbReference>
<dbReference type="SUPFAM" id="SSF52833">
    <property type="entry name" value="Thioredoxin-like"/>
    <property type="match status" value="1"/>
</dbReference>
<dbReference type="GO" id="GO:0016209">
    <property type="term" value="F:antioxidant activity"/>
    <property type="evidence" value="ECO:0007669"/>
    <property type="project" value="InterPro"/>
</dbReference>
<organism evidence="2 3">
    <name type="scientific">Corallococcus aberystwythensis</name>
    <dbReference type="NCBI Taxonomy" id="2316722"/>
    <lineage>
        <taxon>Bacteria</taxon>
        <taxon>Pseudomonadati</taxon>
        <taxon>Myxococcota</taxon>
        <taxon>Myxococcia</taxon>
        <taxon>Myxococcales</taxon>
        <taxon>Cystobacterineae</taxon>
        <taxon>Myxococcaceae</taxon>
        <taxon>Corallococcus</taxon>
    </lineage>
</organism>
<reference evidence="3" key="1">
    <citation type="submission" date="2018-09" db="EMBL/GenBank/DDBJ databases">
        <authorList>
            <person name="Livingstone P.G."/>
            <person name="Whitworth D.E."/>
        </authorList>
    </citation>
    <scope>NUCLEOTIDE SEQUENCE [LARGE SCALE GENOMIC DNA]</scope>
    <source>
        <strain evidence="3">AB050A</strain>
    </source>
</reference>
<dbReference type="RefSeq" id="WP_120553474.1">
    <property type="nucleotide sequence ID" value="NZ_RAWK01000005.1"/>
</dbReference>
<sequence>MTATFEPGARFPDLELRDGMGRPTRLAEAMGGEAAVVFFLRNAACPVCRNHLKTLAKRQGDITANRAKVISVVPDGPEEARELAMWLGLPVPVLTSGTGSHAEAGLEPLFWGKLQPSGTVLLAPSREVVYGRQSALPPLGFNEKELMTALARGVHRPD</sequence>
<gene>
    <name evidence="2" type="ORF">D7W81_01325</name>
</gene>
<protein>
    <recommendedName>
        <fullName evidence="1">Thioredoxin domain-containing protein</fullName>
    </recommendedName>
</protein>
<dbReference type="Gene3D" id="3.40.30.10">
    <property type="entry name" value="Glutaredoxin"/>
    <property type="match status" value="1"/>
</dbReference>
<evidence type="ECO:0000313" key="2">
    <source>
        <dbReference type="EMBL" id="RKH74433.1"/>
    </source>
</evidence>
<dbReference type="InterPro" id="IPR036249">
    <property type="entry name" value="Thioredoxin-like_sf"/>
</dbReference>
<dbReference type="AlphaFoldDB" id="A0A3A8R0Q1"/>
<dbReference type="Pfam" id="PF00578">
    <property type="entry name" value="AhpC-TSA"/>
    <property type="match status" value="1"/>
</dbReference>
<accession>A0A3A8R0Q1</accession>
<comment type="caution">
    <text evidence="2">The sequence shown here is derived from an EMBL/GenBank/DDBJ whole genome shotgun (WGS) entry which is preliminary data.</text>
</comment>
<feature type="domain" description="Thioredoxin" evidence="1">
    <location>
        <begin position="5"/>
        <end position="155"/>
    </location>
</feature>
<evidence type="ECO:0000313" key="3">
    <source>
        <dbReference type="Proteomes" id="UP000267003"/>
    </source>
</evidence>
<dbReference type="InterPro" id="IPR000866">
    <property type="entry name" value="AhpC/TSA"/>
</dbReference>